<evidence type="ECO:0000313" key="2">
    <source>
        <dbReference type="Proteomes" id="UP001500200"/>
    </source>
</evidence>
<keyword evidence="2" id="KW-1185">Reference proteome</keyword>
<comment type="caution">
    <text evidence="1">The sequence shown here is derived from an EMBL/GenBank/DDBJ whole genome shotgun (WGS) entry which is preliminary data.</text>
</comment>
<dbReference type="Proteomes" id="UP001500200">
    <property type="component" value="Unassembled WGS sequence"/>
</dbReference>
<dbReference type="SUPFAM" id="SSF46785">
    <property type="entry name" value="Winged helix' DNA-binding domain"/>
    <property type="match status" value="1"/>
</dbReference>
<dbReference type="InterPro" id="IPR036388">
    <property type="entry name" value="WH-like_DNA-bd_sf"/>
</dbReference>
<evidence type="ECO:0000313" key="1">
    <source>
        <dbReference type="EMBL" id="GAA5193786.1"/>
    </source>
</evidence>
<name>A0ABP9SBF5_9MICC</name>
<accession>A0ABP9SBF5</accession>
<protein>
    <submittedName>
        <fullName evidence="1">Winged helix-turn-helix domain-containing protein</fullName>
    </submittedName>
</protein>
<gene>
    <name evidence="1" type="ORF">GCM10023346_19600</name>
</gene>
<organism evidence="1 2">
    <name type="scientific">Arthrobacter gyeryongensis</name>
    <dbReference type="NCBI Taxonomy" id="1650592"/>
    <lineage>
        <taxon>Bacteria</taxon>
        <taxon>Bacillati</taxon>
        <taxon>Actinomycetota</taxon>
        <taxon>Actinomycetes</taxon>
        <taxon>Micrococcales</taxon>
        <taxon>Micrococcaceae</taxon>
        <taxon>Arthrobacter</taxon>
    </lineage>
</organism>
<dbReference type="InterPro" id="IPR036390">
    <property type="entry name" value="WH_DNA-bd_sf"/>
</dbReference>
<reference evidence="2" key="1">
    <citation type="journal article" date="2019" name="Int. J. Syst. Evol. Microbiol.">
        <title>The Global Catalogue of Microorganisms (GCM) 10K type strain sequencing project: providing services to taxonomists for standard genome sequencing and annotation.</title>
        <authorList>
            <consortium name="The Broad Institute Genomics Platform"/>
            <consortium name="The Broad Institute Genome Sequencing Center for Infectious Disease"/>
            <person name="Wu L."/>
            <person name="Ma J."/>
        </authorList>
    </citation>
    <scope>NUCLEOTIDE SEQUENCE [LARGE SCALE GENOMIC DNA]</scope>
    <source>
        <strain evidence="2">JCM 18514</strain>
    </source>
</reference>
<proteinExistence type="predicted"/>
<sequence length="174" mass="19367">MATLATMTEHEREDSDLVAKGRALSSPLRLRILRLCLHHARTNKEIAGLLGINPASSLHHVRTLVRTGFLVPQEGRKGKRGAKEVPYIASRTSWSTPVDDISPVLIETFVQETRGLAPEDIDVWRLGVKFNAARQQEMMGKLRAVVEEYMRLPADDDGEATSLLIAHHRDPSAD</sequence>
<dbReference type="EMBL" id="BAABKK010000011">
    <property type="protein sequence ID" value="GAA5193786.1"/>
    <property type="molecule type" value="Genomic_DNA"/>
</dbReference>
<dbReference type="Gene3D" id="1.10.10.10">
    <property type="entry name" value="Winged helix-like DNA-binding domain superfamily/Winged helix DNA-binding domain"/>
    <property type="match status" value="1"/>
</dbReference>